<evidence type="ECO:0000256" key="1">
    <source>
        <dbReference type="SAM" id="SignalP"/>
    </source>
</evidence>
<sequence>MKFTPLFLVATLFAGGYSMTAAAAEQTLLEALQPYCGKAFAGKLVTQAPEDATMAGQALIVHVADCRNGEVRMPFHVGEDRSRTWVLRALPQGLQLKHDHRHQDGSHDELTMYGGISADPATGLAQHFPADAYSKLMFQALGRTAAPANVWSFTLEPGKTLIYRLSRPGREFAVAFDLTRPVALPPPAWGAADRVL</sequence>
<evidence type="ECO:0000313" key="2">
    <source>
        <dbReference type="EMBL" id="MFC0050247.1"/>
    </source>
</evidence>
<feature type="chain" id="PRO_5046240603" description="Secreted protein" evidence="1">
    <location>
        <begin position="24"/>
        <end position="196"/>
    </location>
</feature>
<keyword evidence="3" id="KW-1185">Reference proteome</keyword>
<dbReference type="EMBL" id="JBHLXP010000005">
    <property type="protein sequence ID" value="MFC0050247.1"/>
    <property type="molecule type" value="Genomic_DNA"/>
</dbReference>
<proteinExistence type="predicted"/>
<evidence type="ECO:0008006" key="4">
    <source>
        <dbReference type="Google" id="ProtNLM"/>
    </source>
</evidence>
<reference evidence="2 3" key="1">
    <citation type="submission" date="2024-09" db="EMBL/GenBank/DDBJ databases">
        <authorList>
            <person name="Sun Q."/>
            <person name="Mori K."/>
        </authorList>
    </citation>
    <scope>NUCLEOTIDE SEQUENCE [LARGE SCALE GENOMIC DNA]</scope>
    <source>
        <strain evidence="2 3">KCTC 23315</strain>
    </source>
</reference>
<comment type="caution">
    <text evidence="2">The sequence shown here is derived from an EMBL/GenBank/DDBJ whole genome shotgun (WGS) entry which is preliminary data.</text>
</comment>
<dbReference type="Proteomes" id="UP001589813">
    <property type="component" value="Unassembled WGS sequence"/>
</dbReference>
<feature type="signal peptide" evidence="1">
    <location>
        <begin position="1"/>
        <end position="23"/>
    </location>
</feature>
<keyword evidence="1" id="KW-0732">Signal</keyword>
<protein>
    <recommendedName>
        <fullName evidence="4">Secreted protein</fullName>
    </recommendedName>
</protein>
<organism evidence="2 3">
    <name type="scientific">Rheinheimera tilapiae</name>
    <dbReference type="NCBI Taxonomy" id="875043"/>
    <lineage>
        <taxon>Bacteria</taxon>
        <taxon>Pseudomonadati</taxon>
        <taxon>Pseudomonadota</taxon>
        <taxon>Gammaproteobacteria</taxon>
        <taxon>Chromatiales</taxon>
        <taxon>Chromatiaceae</taxon>
        <taxon>Rheinheimera</taxon>
    </lineage>
</organism>
<accession>A0ABV6BHH0</accession>
<evidence type="ECO:0000313" key="3">
    <source>
        <dbReference type="Proteomes" id="UP001589813"/>
    </source>
</evidence>
<gene>
    <name evidence="2" type="ORF">ACFFJP_18250</name>
</gene>
<name>A0ABV6BHH0_9GAMM</name>
<dbReference type="RefSeq" id="WP_377247673.1">
    <property type="nucleotide sequence ID" value="NZ_JBHLXP010000005.1"/>
</dbReference>